<dbReference type="GO" id="GO:0009245">
    <property type="term" value="P:lipid A biosynthetic process"/>
    <property type="evidence" value="ECO:0007669"/>
    <property type="project" value="UniProtKB-UniRule"/>
</dbReference>
<dbReference type="FunFam" id="3.10.129.10:FF:000001">
    <property type="entry name" value="3-hydroxyacyl-[acyl-carrier-protein] dehydratase FabZ"/>
    <property type="match status" value="1"/>
</dbReference>
<dbReference type="GO" id="GO:0019171">
    <property type="term" value="F:(3R)-hydroxyacyl-[acyl-carrier-protein] dehydratase activity"/>
    <property type="evidence" value="ECO:0007669"/>
    <property type="project" value="UniProtKB-EC"/>
</dbReference>
<organism evidence="10 11">
    <name type="scientific">Ancylobacter aquaticus</name>
    <dbReference type="NCBI Taxonomy" id="100"/>
    <lineage>
        <taxon>Bacteria</taxon>
        <taxon>Pseudomonadati</taxon>
        <taxon>Pseudomonadota</taxon>
        <taxon>Alphaproteobacteria</taxon>
        <taxon>Hyphomicrobiales</taxon>
        <taxon>Xanthobacteraceae</taxon>
        <taxon>Ancylobacter</taxon>
    </lineage>
</organism>
<dbReference type="Gene3D" id="3.10.129.10">
    <property type="entry name" value="Hotdog Thioesterase"/>
    <property type="match status" value="1"/>
</dbReference>
<evidence type="ECO:0000256" key="1">
    <source>
        <dbReference type="ARBA" id="ARBA00004496"/>
    </source>
</evidence>
<evidence type="ECO:0000256" key="6">
    <source>
        <dbReference type="ARBA" id="ARBA00023098"/>
    </source>
</evidence>
<feature type="active site" evidence="9">
    <location>
        <position position="63"/>
    </location>
</feature>
<keyword evidence="6 9" id="KW-0443">Lipid metabolism</keyword>
<dbReference type="GO" id="GO:0016020">
    <property type="term" value="C:membrane"/>
    <property type="evidence" value="ECO:0007669"/>
    <property type="project" value="GOC"/>
</dbReference>
<proteinExistence type="inferred from homology"/>
<dbReference type="PANTHER" id="PTHR30272:SF1">
    <property type="entry name" value="3-HYDROXYACYL-[ACYL-CARRIER-PROTEIN] DEHYDRATASE"/>
    <property type="match status" value="1"/>
</dbReference>
<evidence type="ECO:0000256" key="8">
    <source>
        <dbReference type="ARBA" id="ARBA00025049"/>
    </source>
</evidence>
<dbReference type="CDD" id="cd01288">
    <property type="entry name" value="FabZ"/>
    <property type="match status" value="1"/>
</dbReference>
<dbReference type="NCBIfam" id="TIGR01750">
    <property type="entry name" value="fabZ"/>
    <property type="match status" value="1"/>
</dbReference>
<dbReference type="GO" id="GO:0005737">
    <property type="term" value="C:cytoplasm"/>
    <property type="evidence" value="ECO:0007669"/>
    <property type="project" value="UniProtKB-SubCell"/>
</dbReference>
<keyword evidence="11" id="KW-1185">Reference proteome</keyword>
<evidence type="ECO:0000256" key="5">
    <source>
        <dbReference type="ARBA" id="ARBA00022556"/>
    </source>
</evidence>
<dbReference type="NCBIfam" id="NF000582">
    <property type="entry name" value="PRK00006.1"/>
    <property type="match status" value="1"/>
</dbReference>
<comment type="catalytic activity">
    <reaction evidence="9">
        <text>a (3R)-hydroxyacyl-[ACP] = a (2E)-enoyl-[ACP] + H2O</text>
        <dbReference type="Rhea" id="RHEA:13097"/>
        <dbReference type="Rhea" id="RHEA-COMP:9925"/>
        <dbReference type="Rhea" id="RHEA-COMP:9945"/>
        <dbReference type="ChEBI" id="CHEBI:15377"/>
        <dbReference type="ChEBI" id="CHEBI:78784"/>
        <dbReference type="ChEBI" id="CHEBI:78827"/>
        <dbReference type="EC" id="4.2.1.59"/>
    </reaction>
</comment>
<dbReference type="InterPro" id="IPR010084">
    <property type="entry name" value="FabZ"/>
</dbReference>
<comment type="caution">
    <text evidence="10">The sequence shown here is derived from an EMBL/GenBank/DDBJ whole genome shotgun (WGS) entry which is preliminary data.</text>
</comment>
<keyword evidence="3 9" id="KW-0963">Cytoplasm</keyword>
<evidence type="ECO:0000313" key="10">
    <source>
        <dbReference type="EMBL" id="TCK28470.1"/>
    </source>
</evidence>
<comment type="function">
    <text evidence="8 9">Involved in unsaturated fatty acids biosynthesis. Catalyzes the dehydration of short chain beta-hydroxyacyl-ACPs and long chain saturated and unsaturated beta-hydroxyacyl-ACPs.</text>
</comment>
<keyword evidence="7 9" id="KW-0456">Lyase</keyword>
<evidence type="ECO:0000256" key="2">
    <source>
        <dbReference type="ARBA" id="ARBA00009174"/>
    </source>
</evidence>
<dbReference type="PANTHER" id="PTHR30272">
    <property type="entry name" value="3-HYDROXYACYL-[ACYL-CARRIER-PROTEIN] DEHYDRATASE"/>
    <property type="match status" value="1"/>
</dbReference>
<name>A0A4R1I4Y0_ANCAQ</name>
<comment type="similarity">
    <text evidence="2 9">Belongs to the thioester dehydratase family. FabZ subfamily.</text>
</comment>
<comment type="subcellular location">
    <subcellularLocation>
        <location evidence="1 9">Cytoplasm</location>
    </subcellularLocation>
</comment>
<dbReference type="RefSeq" id="WP_131835624.1">
    <property type="nucleotide sequence ID" value="NZ_SMFY01000002.1"/>
</dbReference>
<dbReference type="GO" id="GO:0006633">
    <property type="term" value="P:fatty acid biosynthetic process"/>
    <property type="evidence" value="ECO:0007669"/>
    <property type="project" value="UniProtKB-UniRule"/>
</dbReference>
<evidence type="ECO:0000313" key="11">
    <source>
        <dbReference type="Proteomes" id="UP000295030"/>
    </source>
</evidence>
<dbReference type="HAMAP" id="MF_00406">
    <property type="entry name" value="FabZ"/>
    <property type="match status" value="1"/>
</dbReference>
<protein>
    <recommendedName>
        <fullName evidence="9">3-hydroxyacyl-[acyl-carrier-protein] dehydratase FabZ</fullName>
        <ecNumber evidence="9">4.2.1.59</ecNumber>
    </recommendedName>
    <alternativeName>
        <fullName evidence="9">(3R)-hydroxymyristoyl-[acyl-carrier-protein] dehydratase</fullName>
        <shortName evidence="9">(3R)-hydroxymyristoyl-ACP dehydrase</shortName>
    </alternativeName>
    <alternativeName>
        <fullName evidence="9">Beta-hydroxyacyl-ACP dehydratase</fullName>
    </alternativeName>
</protein>
<dbReference type="Pfam" id="PF07977">
    <property type="entry name" value="FabA"/>
    <property type="match status" value="1"/>
</dbReference>
<evidence type="ECO:0000256" key="3">
    <source>
        <dbReference type="ARBA" id="ARBA00022490"/>
    </source>
</evidence>
<dbReference type="OrthoDB" id="9772788at2"/>
<dbReference type="InterPro" id="IPR013114">
    <property type="entry name" value="FabA_FabZ"/>
</dbReference>
<dbReference type="SUPFAM" id="SSF54637">
    <property type="entry name" value="Thioesterase/thiol ester dehydrase-isomerase"/>
    <property type="match status" value="1"/>
</dbReference>
<dbReference type="EC" id="4.2.1.59" evidence="9"/>
<accession>A0A4R1I4Y0</accession>
<evidence type="ECO:0000256" key="9">
    <source>
        <dbReference type="HAMAP-Rule" id="MF_00406"/>
    </source>
</evidence>
<reference evidence="10 11" key="1">
    <citation type="submission" date="2019-03" db="EMBL/GenBank/DDBJ databases">
        <title>Genomic Encyclopedia of Type Strains, Phase IV (KMG-IV): sequencing the most valuable type-strain genomes for metagenomic binning, comparative biology and taxonomic classification.</title>
        <authorList>
            <person name="Goeker M."/>
        </authorList>
    </citation>
    <scope>NUCLEOTIDE SEQUENCE [LARGE SCALE GENOMIC DNA]</scope>
    <source>
        <strain evidence="10 11">DSM 101</strain>
    </source>
</reference>
<evidence type="ECO:0000256" key="4">
    <source>
        <dbReference type="ARBA" id="ARBA00022516"/>
    </source>
</evidence>
<dbReference type="InterPro" id="IPR029069">
    <property type="entry name" value="HotDog_dom_sf"/>
</dbReference>
<evidence type="ECO:0000256" key="7">
    <source>
        <dbReference type="ARBA" id="ARBA00023239"/>
    </source>
</evidence>
<dbReference type="EMBL" id="SMFY01000002">
    <property type="protein sequence ID" value="TCK28470.1"/>
    <property type="molecule type" value="Genomic_DNA"/>
</dbReference>
<keyword evidence="4 9" id="KW-0444">Lipid biosynthesis</keyword>
<keyword evidence="5 9" id="KW-0441">Lipid A biosynthesis</keyword>
<sequence>MDVQSQAEVETTALGVADIQRILATLPHRYPFLMVDRIVGIEGDKKAIGIKNVSANEPHFQGHFPDNPVMPGVLILEGMAQTAGTICLLNRPEDGAPSLVYFMTIDKAKFRKPVLPGDVLEYHMTQMSKRRNMWWFRGEAKVGGQIVAEAEVGAMIARGERK</sequence>
<dbReference type="AlphaFoldDB" id="A0A4R1I4Y0"/>
<dbReference type="Proteomes" id="UP000295030">
    <property type="component" value="Unassembled WGS sequence"/>
</dbReference>
<gene>
    <name evidence="9" type="primary">fabZ</name>
    <name evidence="10" type="ORF">EV667_2474</name>
</gene>